<reference evidence="15 16" key="1">
    <citation type="submission" date="2020-03" db="EMBL/GenBank/DDBJ databases">
        <title>WGS of actinomycetes isolated from Thailand.</title>
        <authorList>
            <person name="Thawai C."/>
        </authorList>
    </citation>
    <scope>NUCLEOTIDE SEQUENCE [LARGE SCALE GENOMIC DNA]</scope>
    <source>
        <strain evidence="15 16">PLAI 1-29</strain>
    </source>
</reference>
<evidence type="ECO:0000256" key="2">
    <source>
        <dbReference type="ARBA" id="ARBA00001966"/>
    </source>
</evidence>
<evidence type="ECO:0000313" key="16">
    <source>
        <dbReference type="Proteomes" id="UP000695264"/>
    </source>
</evidence>
<proteinExistence type="inferred from homology"/>
<dbReference type="PANTHER" id="PTHR30389">
    <property type="entry name" value="FUMARATE HYDRATASE-RELATED"/>
    <property type="match status" value="1"/>
</dbReference>
<comment type="cofactor">
    <cofactor evidence="2 12">
        <name>[4Fe-4S] cluster</name>
        <dbReference type="ChEBI" id="CHEBI:49883"/>
    </cofactor>
</comment>
<dbReference type="EC" id="4.2.1.2" evidence="12"/>
<organism evidence="15 16">
    <name type="scientific">Streptomyces zingiberis</name>
    <dbReference type="NCBI Taxonomy" id="2053010"/>
    <lineage>
        <taxon>Bacteria</taxon>
        <taxon>Bacillati</taxon>
        <taxon>Actinomycetota</taxon>
        <taxon>Actinomycetes</taxon>
        <taxon>Kitasatosporales</taxon>
        <taxon>Streptomycetaceae</taxon>
        <taxon>Streptomyces</taxon>
    </lineage>
</organism>
<dbReference type="InterPro" id="IPR004646">
    <property type="entry name" value="Fe-S_hydro-lyase_TtdA-typ_cat"/>
</dbReference>
<comment type="pathway">
    <text evidence="3">Carbohydrate metabolism; tricarboxylic acid cycle; (S)-malate from fumarate: step 1/1.</text>
</comment>
<feature type="domain" description="Fe-S hydro-lyase tartrate dehydratase alpha-type catalytic" evidence="13">
    <location>
        <begin position="48"/>
        <end position="324"/>
    </location>
</feature>
<evidence type="ECO:0000256" key="5">
    <source>
        <dbReference type="ARBA" id="ARBA00011738"/>
    </source>
</evidence>
<feature type="domain" description="Fe-S hydro-lyase tartrate dehydratase beta-type catalytic" evidence="14">
    <location>
        <begin position="330"/>
        <end position="540"/>
    </location>
</feature>
<dbReference type="NCBIfam" id="TIGR00723">
    <property type="entry name" value="ttdB_fumA_fumB"/>
    <property type="match status" value="1"/>
</dbReference>
<evidence type="ECO:0000256" key="1">
    <source>
        <dbReference type="ARBA" id="ARBA00000929"/>
    </source>
</evidence>
<dbReference type="SUPFAM" id="SSF117457">
    <property type="entry name" value="FumA C-terminal domain-like"/>
    <property type="match status" value="1"/>
</dbReference>
<dbReference type="PANTHER" id="PTHR30389:SF0">
    <property type="entry name" value="FUMARATE HYDRATASE CLASS I, AEROBIC"/>
    <property type="match status" value="1"/>
</dbReference>
<dbReference type="InterPro" id="IPR051208">
    <property type="entry name" value="Class-I_Fumarase/Tartrate_DH"/>
</dbReference>
<keyword evidence="6 12" id="KW-0004">4Fe-4S</keyword>
<accession>A0ABX1BRX0</accession>
<evidence type="ECO:0000256" key="10">
    <source>
        <dbReference type="ARBA" id="ARBA00023014"/>
    </source>
</evidence>
<dbReference type="Gene3D" id="3.20.130.10">
    <property type="entry name" value="Fe-S hydro-lyase, tartrate dehydratase beta-type, catalytic domain"/>
    <property type="match status" value="1"/>
</dbReference>
<dbReference type="PIRSF" id="PIRSF001394">
    <property type="entry name" value="Fe_dep_fumar_hy"/>
    <property type="match status" value="1"/>
</dbReference>
<keyword evidence="8 12" id="KW-0479">Metal-binding</keyword>
<protein>
    <recommendedName>
        <fullName evidence="12">Fumarate hydratase class I</fullName>
        <ecNumber evidence="12">4.2.1.2</ecNumber>
    </recommendedName>
</protein>
<dbReference type="InterPro" id="IPR004647">
    <property type="entry name" value="Fe-S_hydro-lyase_TtdB-typ_cat"/>
</dbReference>
<keyword evidence="7" id="KW-0816">Tricarboxylic acid cycle</keyword>
<dbReference type="InterPro" id="IPR011167">
    <property type="entry name" value="Fe_dep_fumarate_hydratase"/>
</dbReference>
<evidence type="ECO:0000259" key="14">
    <source>
        <dbReference type="Pfam" id="PF05683"/>
    </source>
</evidence>
<keyword evidence="11 12" id="KW-0456">Lyase</keyword>
<dbReference type="InterPro" id="IPR036660">
    <property type="entry name" value="Fe-S_hydroAse_TtdB_cat_sf"/>
</dbReference>
<evidence type="ECO:0000256" key="7">
    <source>
        <dbReference type="ARBA" id="ARBA00022532"/>
    </source>
</evidence>
<comment type="similarity">
    <text evidence="4 12">Belongs to the class-I fumarase family.</text>
</comment>
<dbReference type="NCBIfam" id="TIGR00722">
    <property type="entry name" value="ttdA_fumA_fumB"/>
    <property type="match status" value="1"/>
</dbReference>
<keyword evidence="10 12" id="KW-0411">Iron-sulfur</keyword>
<evidence type="ECO:0000259" key="13">
    <source>
        <dbReference type="Pfam" id="PF05681"/>
    </source>
</evidence>
<evidence type="ECO:0000256" key="4">
    <source>
        <dbReference type="ARBA" id="ARBA00008876"/>
    </source>
</evidence>
<evidence type="ECO:0000256" key="9">
    <source>
        <dbReference type="ARBA" id="ARBA00023004"/>
    </source>
</evidence>
<dbReference type="PROSITE" id="PS00163">
    <property type="entry name" value="FUMARATE_LYASES"/>
    <property type="match status" value="1"/>
</dbReference>
<gene>
    <name evidence="15" type="ORF">HCK00_07995</name>
</gene>
<sequence length="558" mass="60802">MPEFAYTDLLPLGEDTTPYRLVTSEGVSTFEADGRTFLKVEPEALRALAAEAMHDIAHYLRPTHLAQLRRILDDPEASPNDRFVALDLLKNANIAAAGVLPMCQDTGTAIVMGKRGQHVLTAGRDEEALSRGVYDAYTKLNLRYSQMAPLTMWEERNTGSNLPAQIELYATDGGAYKFLFMAKGGGSANKSFLYQETKAVLNEKSMMRFLEEKIRSLGTAACPPYHLAIVVGGTSAEYALKTAKYASAHYLDALPAEGSPTGHGFRDKELEEKVFELTQKIGIGAQFGGKYFCHDVRVVRLPRHGASCPVAIAVSCSADRQALAKITPEGVFLEQLETDPARFLPETTDEQLTEGAGPDLAAVRIDLSRPMDEILAELTRHPVKTRLSLTGTLVVARDIAHAKIKERLDAGEEMPQYLKDHPVYYAGPAKTPEGYASGSFGPTTAGRMDAYVEQFQAAGGSKVMLAKGNRSQAVTDACARHGGFYLGSIGGPAARLAQDCIKKVEVLEYEELGMEAVWKIEVEDFPAFVVVDDKGNDFFADPAPEQPFVTSIPVRRAD</sequence>
<comment type="subunit">
    <text evidence="5 12">Homodimer.</text>
</comment>
<evidence type="ECO:0000256" key="8">
    <source>
        <dbReference type="ARBA" id="ARBA00022723"/>
    </source>
</evidence>
<dbReference type="Pfam" id="PF05681">
    <property type="entry name" value="Fumerase"/>
    <property type="match status" value="1"/>
</dbReference>
<name>A0ABX1BRX0_9ACTN</name>
<evidence type="ECO:0000313" key="15">
    <source>
        <dbReference type="EMBL" id="NJQ00480.1"/>
    </source>
</evidence>
<dbReference type="EMBL" id="JAATEN010000005">
    <property type="protein sequence ID" value="NJQ00480.1"/>
    <property type="molecule type" value="Genomic_DNA"/>
</dbReference>
<dbReference type="Proteomes" id="UP000695264">
    <property type="component" value="Unassembled WGS sequence"/>
</dbReference>
<evidence type="ECO:0000256" key="12">
    <source>
        <dbReference type="PIRNR" id="PIRNR001394"/>
    </source>
</evidence>
<comment type="catalytic activity">
    <reaction evidence="1 12">
        <text>(S)-malate = fumarate + H2O</text>
        <dbReference type="Rhea" id="RHEA:12460"/>
        <dbReference type="ChEBI" id="CHEBI:15377"/>
        <dbReference type="ChEBI" id="CHEBI:15589"/>
        <dbReference type="ChEBI" id="CHEBI:29806"/>
        <dbReference type="EC" id="4.2.1.2"/>
    </reaction>
</comment>
<dbReference type="InterPro" id="IPR020557">
    <property type="entry name" value="Fumarate_lyase_CS"/>
</dbReference>
<dbReference type="RefSeq" id="WP_168101101.1">
    <property type="nucleotide sequence ID" value="NZ_JAATEN010000005.1"/>
</dbReference>
<comment type="caution">
    <text evidence="15">The sequence shown here is derived from an EMBL/GenBank/DDBJ whole genome shotgun (WGS) entry which is preliminary data.</text>
</comment>
<evidence type="ECO:0000256" key="6">
    <source>
        <dbReference type="ARBA" id="ARBA00022485"/>
    </source>
</evidence>
<dbReference type="Pfam" id="PF05683">
    <property type="entry name" value="Fumerase_C"/>
    <property type="match status" value="1"/>
</dbReference>
<comment type="function">
    <text evidence="12">Catalyzes the reversible hydration of fumarate to (S)-malate.</text>
</comment>
<keyword evidence="16" id="KW-1185">Reference proteome</keyword>
<evidence type="ECO:0000256" key="3">
    <source>
        <dbReference type="ARBA" id="ARBA00004859"/>
    </source>
</evidence>
<evidence type="ECO:0000256" key="11">
    <source>
        <dbReference type="ARBA" id="ARBA00023239"/>
    </source>
</evidence>
<keyword evidence="9 12" id="KW-0408">Iron</keyword>